<dbReference type="Pfam" id="PF00069">
    <property type="entry name" value="Pkinase"/>
    <property type="match status" value="1"/>
</dbReference>
<accession>A0A2A3EFR1</accession>
<evidence type="ECO:0000256" key="5">
    <source>
        <dbReference type="ARBA" id="ARBA00022777"/>
    </source>
</evidence>
<evidence type="ECO:0000256" key="6">
    <source>
        <dbReference type="ARBA" id="ARBA00022840"/>
    </source>
</evidence>
<dbReference type="SMART" id="SM00220">
    <property type="entry name" value="S_TKc"/>
    <property type="match status" value="1"/>
</dbReference>
<dbReference type="FunFam" id="1.10.510.10:FF:000432">
    <property type="entry name" value="mitogen-activated protein kinase kinase 3"/>
    <property type="match status" value="1"/>
</dbReference>
<evidence type="ECO:0000313" key="15">
    <source>
        <dbReference type="EMBL" id="PBC30577.1"/>
    </source>
</evidence>
<dbReference type="PANTHER" id="PTHR47238">
    <property type="entry name" value="MITOGEN-ACTIVATED PROTEIN KINASE KINASE 5"/>
    <property type="match status" value="1"/>
</dbReference>
<keyword evidence="16" id="KW-1185">Reference proteome</keyword>
<feature type="compositionally biased region" description="Low complexity" evidence="13">
    <location>
        <begin position="37"/>
        <end position="51"/>
    </location>
</feature>
<dbReference type="Gene3D" id="3.30.200.20">
    <property type="entry name" value="Phosphorylase Kinase, domain 1"/>
    <property type="match status" value="1"/>
</dbReference>
<dbReference type="CDD" id="cd06618">
    <property type="entry name" value="PKc_MKK7"/>
    <property type="match status" value="1"/>
</dbReference>
<comment type="catalytic activity">
    <reaction evidence="11">
        <text>L-threonyl-[protein] + ATP = O-phospho-L-threonyl-[protein] + ADP + H(+)</text>
        <dbReference type="Rhea" id="RHEA:46608"/>
        <dbReference type="Rhea" id="RHEA-COMP:11060"/>
        <dbReference type="Rhea" id="RHEA-COMP:11605"/>
        <dbReference type="ChEBI" id="CHEBI:15378"/>
        <dbReference type="ChEBI" id="CHEBI:30013"/>
        <dbReference type="ChEBI" id="CHEBI:30616"/>
        <dbReference type="ChEBI" id="CHEBI:61977"/>
        <dbReference type="ChEBI" id="CHEBI:456216"/>
        <dbReference type="EC" id="2.7.12.2"/>
    </reaction>
</comment>
<keyword evidence="1" id="KW-0723">Serine/threonine-protein kinase</keyword>
<evidence type="ECO:0000256" key="11">
    <source>
        <dbReference type="ARBA" id="ARBA00049299"/>
    </source>
</evidence>
<dbReference type="GO" id="GO:0004674">
    <property type="term" value="F:protein serine/threonine kinase activity"/>
    <property type="evidence" value="ECO:0007669"/>
    <property type="project" value="UniProtKB-KW"/>
</dbReference>
<evidence type="ECO:0000256" key="13">
    <source>
        <dbReference type="SAM" id="MobiDB-lite"/>
    </source>
</evidence>
<dbReference type="PANTHER" id="PTHR47238:SF2">
    <property type="entry name" value="DUAL SPECIFICITY MITOGEN-ACTIVATED PROTEIN KINASE KINASE HEMIPTEROUS"/>
    <property type="match status" value="1"/>
</dbReference>
<dbReference type="GO" id="GO:0005829">
    <property type="term" value="C:cytosol"/>
    <property type="evidence" value="ECO:0007669"/>
    <property type="project" value="UniProtKB-ARBA"/>
</dbReference>
<feature type="compositionally biased region" description="Basic and acidic residues" evidence="13">
    <location>
        <begin position="540"/>
        <end position="552"/>
    </location>
</feature>
<gene>
    <name evidence="15" type="ORF">APICC_04876</name>
</gene>
<dbReference type="GO" id="GO:0006950">
    <property type="term" value="P:response to stress"/>
    <property type="evidence" value="ECO:0007669"/>
    <property type="project" value="UniProtKB-ARBA"/>
</dbReference>
<name>A0A2A3EFR1_APICC</name>
<evidence type="ECO:0000259" key="14">
    <source>
        <dbReference type="PROSITE" id="PS50011"/>
    </source>
</evidence>
<evidence type="ECO:0000256" key="8">
    <source>
        <dbReference type="ARBA" id="ARBA00038035"/>
    </source>
</evidence>
<dbReference type="FunFam" id="3.30.200.20:FF:000040">
    <property type="entry name" value="Dual specificity mitogen-activated protein kinase kinase"/>
    <property type="match status" value="1"/>
</dbReference>
<dbReference type="GO" id="GO:0030707">
    <property type="term" value="P:follicle cell of egg chamber development"/>
    <property type="evidence" value="ECO:0007669"/>
    <property type="project" value="UniProtKB-ARBA"/>
</dbReference>
<feature type="region of interest" description="Disordered" evidence="13">
    <location>
        <begin position="679"/>
        <end position="762"/>
    </location>
</feature>
<dbReference type="InterPro" id="IPR008271">
    <property type="entry name" value="Ser/Thr_kinase_AS"/>
</dbReference>
<dbReference type="InterPro" id="IPR000719">
    <property type="entry name" value="Prot_kinase_dom"/>
</dbReference>
<dbReference type="EC" id="2.7.12.2" evidence="9"/>
<keyword evidence="7" id="KW-0829">Tyrosine-protein kinase</keyword>
<comment type="catalytic activity">
    <reaction evidence="10">
        <text>L-seryl-[protein] + ATP = O-phospho-L-seryl-[protein] + ADP + H(+)</text>
        <dbReference type="Rhea" id="RHEA:17989"/>
        <dbReference type="Rhea" id="RHEA-COMP:9863"/>
        <dbReference type="Rhea" id="RHEA-COMP:11604"/>
        <dbReference type="ChEBI" id="CHEBI:15378"/>
        <dbReference type="ChEBI" id="CHEBI:29999"/>
        <dbReference type="ChEBI" id="CHEBI:30616"/>
        <dbReference type="ChEBI" id="CHEBI:83421"/>
        <dbReference type="ChEBI" id="CHEBI:456216"/>
        <dbReference type="EC" id="2.7.12.2"/>
    </reaction>
</comment>
<dbReference type="GO" id="GO:0004708">
    <property type="term" value="F:MAP kinase kinase activity"/>
    <property type="evidence" value="ECO:0007669"/>
    <property type="project" value="UniProtKB-EC"/>
</dbReference>
<feature type="compositionally biased region" description="Polar residues" evidence="13">
    <location>
        <begin position="502"/>
        <end position="511"/>
    </location>
</feature>
<feature type="domain" description="Protein kinase" evidence="14">
    <location>
        <begin position="100"/>
        <end position="360"/>
    </location>
</feature>
<dbReference type="PROSITE" id="PS00108">
    <property type="entry name" value="PROTEIN_KINASE_ST"/>
    <property type="match status" value="1"/>
</dbReference>
<feature type="region of interest" description="Disordered" evidence="13">
    <location>
        <begin position="1"/>
        <end position="70"/>
    </location>
</feature>
<keyword evidence="2" id="KW-0597">Phosphoprotein</keyword>
<evidence type="ECO:0000313" key="16">
    <source>
        <dbReference type="Proteomes" id="UP000242457"/>
    </source>
</evidence>
<dbReference type="GO" id="GO:0010508">
    <property type="term" value="P:positive regulation of autophagy"/>
    <property type="evidence" value="ECO:0007669"/>
    <property type="project" value="UniProtKB-ARBA"/>
</dbReference>
<dbReference type="InterPro" id="IPR011009">
    <property type="entry name" value="Kinase-like_dom_sf"/>
</dbReference>
<dbReference type="EMBL" id="KZ288256">
    <property type="protein sequence ID" value="PBC30577.1"/>
    <property type="molecule type" value="Genomic_DNA"/>
</dbReference>
<evidence type="ECO:0000256" key="10">
    <source>
        <dbReference type="ARBA" id="ARBA00049014"/>
    </source>
</evidence>
<dbReference type="GO" id="GO:0004713">
    <property type="term" value="F:protein tyrosine kinase activity"/>
    <property type="evidence" value="ECO:0007669"/>
    <property type="project" value="UniProtKB-KW"/>
</dbReference>
<evidence type="ECO:0000256" key="2">
    <source>
        <dbReference type="ARBA" id="ARBA00022553"/>
    </source>
</evidence>
<dbReference type="GO" id="GO:0005524">
    <property type="term" value="F:ATP binding"/>
    <property type="evidence" value="ECO:0007669"/>
    <property type="project" value="UniProtKB-KW"/>
</dbReference>
<organism evidence="15 16">
    <name type="scientific">Apis cerana cerana</name>
    <name type="common">Oriental honeybee</name>
    <dbReference type="NCBI Taxonomy" id="94128"/>
    <lineage>
        <taxon>Eukaryota</taxon>
        <taxon>Metazoa</taxon>
        <taxon>Ecdysozoa</taxon>
        <taxon>Arthropoda</taxon>
        <taxon>Hexapoda</taxon>
        <taxon>Insecta</taxon>
        <taxon>Pterygota</taxon>
        <taxon>Neoptera</taxon>
        <taxon>Endopterygota</taxon>
        <taxon>Hymenoptera</taxon>
        <taxon>Apocrita</taxon>
        <taxon>Aculeata</taxon>
        <taxon>Apoidea</taxon>
        <taxon>Anthophila</taxon>
        <taxon>Apidae</taxon>
        <taxon>Apis</taxon>
    </lineage>
</organism>
<keyword evidence="3" id="KW-0808">Transferase</keyword>
<dbReference type="OrthoDB" id="10252354at2759"/>
<dbReference type="Gene3D" id="1.10.510.10">
    <property type="entry name" value="Transferase(Phosphotransferase) domain 1"/>
    <property type="match status" value="1"/>
</dbReference>
<dbReference type="GO" id="GO:0043068">
    <property type="term" value="P:positive regulation of programmed cell death"/>
    <property type="evidence" value="ECO:0007669"/>
    <property type="project" value="UniProtKB-ARBA"/>
</dbReference>
<feature type="compositionally biased region" description="Basic and acidic residues" evidence="13">
    <location>
        <begin position="14"/>
        <end position="29"/>
    </location>
</feature>
<keyword evidence="6" id="KW-0067">ATP-binding</keyword>
<keyword evidence="4" id="KW-0547">Nucleotide-binding</keyword>
<dbReference type="PROSITE" id="PS50011">
    <property type="entry name" value="PROTEIN_KINASE_DOM"/>
    <property type="match status" value="1"/>
</dbReference>
<evidence type="ECO:0000256" key="3">
    <source>
        <dbReference type="ARBA" id="ARBA00022679"/>
    </source>
</evidence>
<dbReference type="InterPro" id="IPR052468">
    <property type="entry name" value="Dual_spec_MAPK_kinase"/>
</dbReference>
<dbReference type="GO" id="GO:0016477">
    <property type="term" value="P:cell migration"/>
    <property type="evidence" value="ECO:0007669"/>
    <property type="project" value="UniProtKB-ARBA"/>
</dbReference>
<reference evidence="15 16" key="1">
    <citation type="submission" date="2014-07" db="EMBL/GenBank/DDBJ databases">
        <title>Genomic and transcriptomic analysis on Apis cerana provide comprehensive insights into honey bee biology.</title>
        <authorList>
            <person name="Diao Q."/>
            <person name="Sun L."/>
            <person name="Zheng H."/>
            <person name="Zheng H."/>
            <person name="Xu S."/>
            <person name="Wang S."/>
            <person name="Zeng Z."/>
            <person name="Hu F."/>
            <person name="Su S."/>
            <person name="Wu J."/>
        </authorList>
    </citation>
    <scope>NUCLEOTIDE SEQUENCE [LARGE SCALE GENOMIC DNA]</scope>
    <source>
        <tissue evidence="15">Pupae without intestine</tissue>
    </source>
</reference>
<proteinExistence type="inferred from homology"/>
<comment type="catalytic activity">
    <reaction evidence="12">
        <text>L-tyrosyl-[protein] + ATP = O-phospho-L-tyrosyl-[protein] + ADP + H(+)</text>
        <dbReference type="Rhea" id="RHEA:10596"/>
        <dbReference type="Rhea" id="RHEA-COMP:10136"/>
        <dbReference type="Rhea" id="RHEA-COMP:20101"/>
        <dbReference type="ChEBI" id="CHEBI:15378"/>
        <dbReference type="ChEBI" id="CHEBI:30616"/>
        <dbReference type="ChEBI" id="CHEBI:46858"/>
        <dbReference type="ChEBI" id="CHEBI:61978"/>
        <dbReference type="ChEBI" id="CHEBI:456216"/>
        <dbReference type="EC" id="2.7.12.2"/>
    </reaction>
</comment>
<comment type="similarity">
    <text evidence="8">Belongs to the protein kinase superfamily. STE Ser/Thr protein kinase family. MAP kinase kinase subfamily.</text>
</comment>
<dbReference type="SUPFAM" id="SSF56112">
    <property type="entry name" value="Protein kinase-like (PK-like)"/>
    <property type="match status" value="1"/>
</dbReference>
<evidence type="ECO:0000256" key="4">
    <source>
        <dbReference type="ARBA" id="ARBA00022741"/>
    </source>
</evidence>
<protein>
    <recommendedName>
        <fullName evidence="9">mitogen-activated protein kinase kinase</fullName>
        <ecNumber evidence="9">2.7.12.2</ecNumber>
    </recommendedName>
</protein>
<keyword evidence="5 15" id="KW-0418">Kinase</keyword>
<dbReference type="GO" id="GO:0051239">
    <property type="term" value="P:regulation of multicellular organismal process"/>
    <property type="evidence" value="ECO:0007669"/>
    <property type="project" value="UniProtKB-ARBA"/>
</dbReference>
<dbReference type="Proteomes" id="UP000242457">
    <property type="component" value="Unassembled WGS sequence"/>
</dbReference>
<feature type="region of interest" description="Disordered" evidence="13">
    <location>
        <begin position="502"/>
        <end position="557"/>
    </location>
</feature>
<dbReference type="AlphaFoldDB" id="A0A2A3EFR1"/>
<dbReference type="STRING" id="94128.A0A2A3EFR1"/>
<evidence type="ECO:0000256" key="12">
    <source>
        <dbReference type="ARBA" id="ARBA00051693"/>
    </source>
</evidence>
<sequence>MSSTLENKILNLQERLRAENESRDRDRQNSEVGPGTSLQSSSSGSVSSSASRPPIPTLKVSQIPPKKQDSEFESKLQEIMKMNGILNINGQRYQTEMKDLEHLGELGNGTCGHVVKMRHKPSGVLIAVKQMRRSGNAEENKRIIMDLDVVLKSHDCPYIVQCLGCFITESDVWICMELMATCLDKLLKKTRQAMPEEFLGKVTVATVKALSYLKEKHGVIHRDVKPSNILLDERGGVKLCDFGISGRLVDSKAKTRSAGCAAYMAPERIDPPDPTKPDYDIRADVWSLGITLVELATGVFPYRDCKTDFEVLSRVVQDDPPSLPPDASFSKEFRNFVSCCLTKNYKHRPKYHKLMEHPFIRKYDVPQDEETNSSVLNSSCQWFGRVMQQLEPRLPGWQQRITGHVSLKQTAHLRAQSEIPAFLRSNVTKDSQNSSFLPFHQRSNSENGANYVSYSPYALRRKEISRPFSPPSSNEADISETNFQRPYSPYKQHVDQNRDYSSNHCSINGQGRQEGRPFSPYRQDSSTIEGNRLYSPYHGRFTEDRDTSKERWQGVSRSLSPFARDYSPWRRENVDPPNVIQSTESGRYSPFLQQRLGQTPSVPQTHPQTQDIYGSPMISRKRFPSEPPPQGSHGSTSPELLISRFAHQLKQEPSSVMPPVQGGSKESAKKRFASYVRLRLGSERAPSPEPPPRLSRGESPLALRRNLMDQASPSFARRYVSSSPPQPPPRRLSESNSVPGSPQHVRARLRYTPEPQRRPPPP</sequence>
<evidence type="ECO:0000256" key="1">
    <source>
        <dbReference type="ARBA" id="ARBA00022527"/>
    </source>
</evidence>
<feature type="region of interest" description="Disordered" evidence="13">
    <location>
        <begin position="597"/>
        <end position="637"/>
    </location>
</feature>
<evidence type="ECO:0000256" key="9">
    <source>
        <dbReference type="ARBA" id="ARBA00038999"/>
    </source>
</evidence>
<feature type="compositionally biased region" description="Polar residues" evidence="13">
    <location>
        <begin position="597"/>
        <end position="612"/>
    </location>
</feature>
<evidence type="ECO:0000256" key="7">
    <source>
        <dbReference type="ARBA" id="ARBA00023137"/>
    </source>
</evidence>